<dbReference type="OrthoDB" id="96880at2759"/>
<evidence type="ECO:0000313" key="2">
    <source>
        <dbReference type="EnsemblProtists" id="Phyra79292"/>
    </source>
</evidence>
<protein>
    <submittedName>
        <fullName evidence="2">Uncharacterized protein</fullName>
    </submittedName>
</protein>
<dbReference type="RefSeq" id="XP_067749955.1">
    <property type="nucleotide sequence ID" value="XM_067887362.1"/>
</dbReference>
<reference evidence="3" key="1">
    <citation type="journal article" date="2006" name="Science">
        <title>Phytophthora genome sequences uncover evolutionary origins and mechanisms of pathogenesis.</title>
        <authorList>
            <person name="Tyler B.M."/>
            <person name="Tripathy S."/>
            <person name="Zhang X."/>
            <person name="Dehal P."/>
            <person name="Jiang R.H."/>
            <person name="Aerts A."/>
            <person name="Arredondo F.D."/>
            <person name="Baxter L."/>
            <person name="Bensasson D."/>
            <person name="Beynon J.L."/>
            <person name="Chapman J."/>
            <person name="Damasceno C.M."/>
            <person name="Dorrance A.E."/>
            <person name="Dou D."/>
            <person name="Dickerman A.W."/>
            <person name="Dubchak I.L."/>
            <person name="Garbelotto M."/>
            <person name="Gijzen M."/>
            <person name="Gordon S.G."/>
            <person name="Govers F."/>
            <person name="Grunwald N.J."/>
            <person name="Huang W."/>
            <person name="Ivors K.L."/>
            <person name="Jones R.W."/>
            <person name="Kamoun S."/>
            <person name="Krampis K."/>
            <person name="Lamour K.H."/>
            <person name="Lee M.K."/>
            <person name="McDonald W.H."/>
            <person name="Medina M."/>
            <person name="Meijer H.J."/>
            <person name="Nordberg E.K."/>
            <person name="Maclean D.J."/>
            <person name="Ospina-Giraldo M.D."/>
            <person name="Morris P.F."/>
            <person name="Phuntumart V."/>
            <person name="Putnam N.H."/>
            <person name="Rash S."/>
            <person name="Rose J.K."/>
            <person name="Sakihama Y."/>
            <person name="Salamov A.A."/>
            <person name="Savidor A."/>
            <person name="Scheuring C.F."/>
            <person name="Smith B.M."/>
            <person name="Sobral B.W."/>
            <person name="Terry A."/>
            <person name="Torto-Alalibo T.A."/>
            <person name="Win J."/>
            <person name="Xu Z."/>
            <person name="Zhang H."/>
            <person name="Grigoriev I.V."/>
            <person name="Rokhsar D.S."/>
            <person name="Boore J.L."/>
        </authorList>
    </citation>
    <scope>NUCLEOTIDE SEQUENCE [LARGE SCALE GENOMIC DNA]</scope>
    <source>
        <strain evidence="3">Pr102</strain>
    </source>
</reference>
<evidence type="ECO:0000256" key="1">
    <source>
        <dbReference type="SAM" id="MobiDB-lite"/>
    </source>
</evidence>
<dbReference type="Proteomes" id="UP000005238">
    <property type="component" value="Unassembled WGS sequence"/>
</dbReference>
<sequence length="304" mass="34105">MPRRTSPALSFNHVSAHTSMEDATLALHSLDASLYQIAYNYGATGNGKVYRCVSHCDCPRRLRIVRASKKEDAKTATLYNLETTGDHGTKISNKKRKGIDLSVKGDVDALLAGGSSAKKCRLALQEKYADQPTILAKIPDENMLKNRLTTLRRNEKSVLQTSAAQSGRRSSRGRKEAESDEEEQLDNKEEVEGDGEQEEEEEEEEEDQFDKTKLMDELATLPGRAVFWSILKRRMVVDEKTNSIVTEWITGQVVGWVTSDNAPTKWTVRFSDGEKRRFELKELVDEIRASVDLGLNVTGRPLSL</sequence>
<feature type="region of interest" description="Disordered" evidence="1">
    <location>
        <begin position="151"/>
        <end position="213"/>
    </location>
</feature>
<dbReference type="InParanoid" id="H3GR14"/>
<name>H3GR14_PHYRM</name>
<dbReference type="EnsemblProtists" id="Phyra79292">
    <property type="protein sequence ID" value="Phyra79292"/>
    <property type="gene ID" value="Phyra79292"/>
</dbReference>
<feature type="compositionally biased region" description="Polar residues" evidence="1">
    <location>
        <begin position="151"/>
        <end position="161"/>
    </location>
</feature>
<organism evidence="2 3">
    <name type="scientific">Phytophthora ramorum</name>
    <name type="common">Sudden oak death agent</name>
    <dbReference type="NCBI Taxonomy" id="164328"/>
    <lineage>
        <taxon>Eukaryota</taxon>
        <taxon>Sar</taxon>
        <taxon>Stramenopiles</taxon>
        <taxon>Oomycota</taxon>
        <taxon>Peronosporomycetes</taxon>
        <taxon>Peronosporales</taxon>
        <taxon>Peronosporaceae</taxon>
        <taxon>Phytophthora</taxon>
    </lineage>
</organism>
<accession>H3GR14</accession>
<dbReference type="VEuPathDB" id="FungiDB:KRP22_7537"/>
<dbReference type="EMBL" id="DS566035">
    <property type="status" value="NOT_ANNOTATED_CDS"/>
    <property type="molecule type" value="Genomic_DNA"/>
</dbReference>
<dbReference type="AlphaFoldDB" id="H3GR14"/>
<feature type="compositionally biased region" description="Acidic residues" evidence="1">
    <location>
        <begin position="191"/>
        <end position="208"/>
    </location>
</feature>
<dbReference type="GeneID" id="94223176"/>
<evidence type="ECO:0000313" key="3">
    <source>
        <dbReference type="Proteomes" id="UP000005238"/>
    </source>
</evidence>
<reference evidence="2" key="2">
    <citation type="submission" date="2015-06" db="UniProtKB">
        <authorList>
            <consortium name="EnsemblProtists"/>
        </authorList>
    </citation>
    <scope>IDENTIFICATION</scope>
    <source>
        <strain evidence="2">Pr102</strain>
    </source>
</reference>
<proteinExistence type="predicted"/>
<keyword evidence="3" id="KW-1185">Reference proteome</keyword>
<dbReference type="VEuPathDB" id="FungiDB:KRP23_2604"/>
<dbReference type="eggNOG" id="ENOG502SM6Q">
    <property type="taxonomic scope" value="Eukaryota"/>
</dbReference>
<dbReference type="HOGENOM" id="CLU_916663_0_0_1"/>
<dbReference type="OMA" id="TEWITGQ"/>